<evidence type="ECO:0000313" key="2">
    <source>
        <dbReference type="EMBL" id="EAS50300.1"/>
    </source>
</evidence>
<proteinExistence type="predicted"/>
<organism evidence="2 3">
    <name type="scientific">Aurantimonas manganoxydans (strain ATCC BAA-1229 / DSM 21871 / SI85-9A1)</name>
    <dbReference type="NCBI Taxonomy" id="287752"/>
    <lineage>
        <taxon>Bacteria</taxon>
        <taxon>Pseudomonadati</taxon>
        <taxon>Pseudomonadota</taxon>
        <taxon>Alphaproteobacteria</taxon>
        <taxon>Hyphomicrobiales</taxon>
        <taxon>Aurantimonadaceae</taxon>
        <taxon>Aurantimonas</taxon>
    </lineage>
</organism>
<reference evidence="2 3" key="1">
    <citation type="journal article" date="2008" name="Appl. Environ. Microbiol.">
        <title>Genomic insights into Mn(II) oxidation by the marine alphaproteobacterium Aurantimonas sp. strain SI85-9A1.</title>
        <authorList>
            <person name="Dick G.J."/>
            <person name="Podell S."/>
            <person name="Johnson H.A."/>
            <person name="Rivera-Espinoza Y."/>
            <person name="Bernier-Latmani R."/>
            <person name="McCarthy J.K."/>
            <person name="Torpey J.W."/>
            <person name="Clement B.G."/>
            <person name="Gaasterland T."/>
            <person name="Tebo B.M."/>
        </authorList>
    </citation>
    <scope>NUCLEOTIDE SEQUENCE [LARGE SCALE GENOMIC DNA]</scope>
    <source>
        <strain evidence="2 3">SI85-9A1</strain>
    </source>
</reference>
<evidence type="ECO:0000313" key="3">
    <source>
        <dbReference type="Proteomes" id="UP000000321"/>
    </source>
</evidence>
<dbReference type="Proteomes" id="UP000000321">
    <property type="component" value="Unassembled WGS sequence"/>
</dbReference>
<sequence length="167" mass="19170">MRRRPVIAVQVQYRTAACLSQDDDLFGRRHVERAPRPLVDHVAFQRPVMQQLHPAFETFAAVLEFVEPRTLHCEVACQLGLRLDAVFAAMGVDREIGEKADGDRRHDEAADPALTFLDGAHRALLFPTLRMFRLRPRKPRHARCNPRVREESGADIERRSSANARRR</sequence>
<dbReference type="HOGENOM" id="CLU_1592708_0_0_5"/>
<evidence type="ECO:0000256" key="1">
    <source>
        <dbReference type="SAM" id="MobiDB-lite"/>
    </source>
</evidence>
<gene>
    <name evidence="2" type="ORF">SI859A1_01667</name>
</gene>
<comment type="caution">
    <text evidence="2">The sequence shown here is derived from an EMBL/GenBank/DDBJ whole genome shotgun (WGS) entry which is preliminary data.</text>
</comment>
<accession>Q1YI17</accession>
<feature type="region of interest" description="Disordered" evidence="1">
    <location>
        <begin position="140"/>
        <end position="167"/>
    </location>
</feature>
<feature type="compositionally biased region" description="Basic and acidic residues" evidence="1">
    <location>
        <begin position="147"/>
        <end position="160"/>
    </location>
</feature>
<protein>
    <submittedName>
        <fullName evidence="2">Uncharacterized protein</fullName>
    </submittedName>
</protein>
<keyword evidence="3" id="KW-1185">Reference proteome</keyword>
<dbReference type="AlphaFoldDB" id="Q1YI17"/>
<dbReference type="BioCyc" id="AURANTIMONAS:SI859A1_01667-MONOMER"/>
<name>Q1YI17_AURMS</name>
<dbReference type="EMBL" id="AAPJ01000003">
    <property type="protein sequence ID" value="EAS50300.1"/>
    <property type="molecule type" value="Genomic_DNA"/>
</dbReference>